<dbReference type="Pfam" id="PF04547">
    <property type="entry name" value="Anoctamin"/>
    <property type="match status" value="1"/>
</dbReference>
<feature type="transmembrane region" description="Helical" evidence="6">
    <location>
        <begin position="343"/>
        <end position="370"/>
    </location>
</feature>
<dbReference type="GO" id="GO:0016020">
    <property type="term" value="C:membrane"/>
    <property type="evidence" value="ECO:0007669"/>
    <property type="project" value="UniProtKB-SubCell"/>
</dbReference>
<dbReference type="Proteomes" id="UP000481153">
    <property type="component" value="Unassembled WGS sequence"/>
</dbReference>
<evidence type="ECO:0000256" key="4">
    <source>
        <dbReference type="ARBA" id="ARBA00023136"/>
    </source>
</evidence>
<dbReference type="PANTHER" id="PTHR12308:SF73">
    <property type="entry name" value="ANOCTAMIN"/>
    <property type="match status" value="1"/>
</dbReference>
<accession>A0A6G0WW66</accession>
<dbReference type="AlphaFoldDB" id="A0A6G0WW66"/>
<keyword evidence="9" id="KW-1185">Reference proteome</keyword>
<gene>
    <name evidence="8" type="ORF">Ae201684_011069</name>
</gene>
<evidence type="ECO:0000256" key="1">
    <source>
        <dbReference type="ARBA" id="ARBA00004141"/>
    </source>
</evidence>
<feature type="transmembrane region" description="Helical" evidence="6">
    <location>
        <begin position="763"/>
        <end position="784"/>
    </location>
</feature>
<organism evidence="8 9">
    <name type="scientific">Aphanomyces euteiches</name>
    <dbReference type="NCBI Taxonomy" id="100861"/>
    <lineage>
        <taxon>Eukaryota</taxon>
        <taxon>Sar</taxon>
        <taxon>Stramenopiles</taxon>
        <taxon>Oomycota</taxon>
        <taxon>Saprolegniomycetes</taxon>
        <taxon>Saprolegniales</taxon>
        <taxon>Verrucalvaceae</taxon>
        <taxon>Aphanomyces</taxon>
    </lineage>
</organism>
<dbReference type="GO" id="GO:0005254">
    <property type="term" value="F:chloride channel activity"/>
    <property type="evidence" value="ECO:0007669"/>
    <property type="project" value="TreeGrafter"/>
</dbReference>
<proteinExistence type="predicted"/>
<sequence>MSETHDGALPRQEAAAIEACVDEILTDTSSRDALTIDIADEMNDAAVERKLSRASSLPQSTLTFHFAILVKLPRLADMTFDPIVLGGLHDLSKRLALSGFLVRLESRAAFSKKHAPHLKLVFLLHAPDNILADMQSKMEIERWVAGGRNAQHFLAPLEHAPLTSADRIVLVDRLLHLPPRHGGLGLQDVACPFKAFPLHDDKFNREYLKPWLLQWRDYLRNDNRDYIEKTRLHFGEKAALYFAYMDFYTKWLLPLAVWGLFTYFLSAFSVPLYFQLSAITGIAVSTIWGTLFLIFWKRKRSELRLAWGVGAQEHIHVVNPHFRPQPTAAGLNYIKWTRRLKYVVGYLILVVFIVGEIVITIGFVDLYFYLKAGCGGHCSPDGLENWLLVLCQGILLGLVVDIIQYQIFRVLAIALTKWENHPTEKRYESSRALKVFLWDFFGIYSWFWMCAFVYVPYGSEFSKLLNEYELLPWRSSYEPGLLELQSMFVTPLVATQGLKIVFEKIIPYFLLQAGRRARESRGFYDVYHSTLAQSFSRMKQSNMTLSSPRKTPRLSTFLPSAIFTNKFGSKKLAQIPPPAEQIQPVETPSKPSPPPPRRRPRSAKRRHVDSSAQQDAKFQQEQQWFLDRVLEQAHQSPHDLFADYADALVQFGYVIQFTCVWPFIPLCALLNNVFEVRSTAFQMAYASARVVPQRTSSIGSWNLFLRFNTFWAIYINVGLVCYASGLLESFFPECVSQQAAVGYAQHLPPMVPNFNCISTTTRFSIILILEHLLVLVYFVLINSIHTVPSSIKSILKTKEKVLKEHFATTGGGGGATAIHVPTDDELAQNEMSHQVLQNQLVAALATGLSATSTSSDANVSPLPTI</sequence>
<evidence type="ECO:0000256" key="2">
    <source>
        <dbReference type="ARBA" id="ARBA00022692"/>
    </source>
</evidence>
<feature type="region of interest" description="Disordered" evidence="5">
    <location>
        <begin position="577"/>
        <end position="615"/>
    </location>
</feature>
<dbReference type="EMBL" id="VJMJ01000140">
    <property type="protein sequence ID" value="KAF0731767.1"/>
    <property type="molecule type" value="Genomic_DNA"/>
</dbReference>
<keyword evidence="2 6" id="KW-0812">Transmembrane</keyword>
<feature type="compositionally biased region" description="Basic residues" evidence="5">
    <location>
        <begin position="596"/>
        <end position="607"/>
    </location>
</feature>
<dbReference type="InterPro" id="IPR007632">
    <property type="entry name" value="Anoctamin"/>
</dbReference>
<dbReference type="InterPro" id="IPR049452">
    <property type="entry name" value="Anoctamin_TM"/>
</dbReference>
<evidence type="ECO:0000259" key="7">
    <source>
        <dbReference type="Pfam" id="PF04547"/>
    </source>
</evidence>
<feature type="transmembrane region" description="Helical" evidence="6">
    <location>
        <begin position="436"/>
        <end position="457"/>
    </location>
</feature>
<evidence type="ECO:0000256" key="5">
    <source>
        <dbReference type="SAM" id="MobiDB-lite"/>
    </source>
</evidence>
<evidence type="ECO:0000256" key="3">
    <source>
        <dbReference type="ARBA" id="ARBA00022989"/>
    </source>
</evidence>
<comment type="caution">
    <text evidence="8">The sequence shown here is derived from an EMBL/GenBank/DDBJ whole genome shotgun (WGS) entry which is preliminary data.</text>
</comment>
<evidence type="ECO:0000256" key="6">
    <source>
        <dbReference type="SAM" id="Phobius"/>
    </source>
</evidence>
<feature type="transmembrane region" description="Helical" evidence="6">
    <location>
        <begin position="276"/>
        <end position="296"/>
    </location>
</feature>
<evidence type="ECO:0000313" key="9">
    <source>
        <dbReference type="Proteomes" id="UP000481153"/>
    </source>
</evidence>
<dbReference type="PANTHER" id="PTHR12308">
    <property type="entry name" value="ANOCTAMIN"/>
    <property type="match status" value="1"/>
</dbReference>
<reference evidence="8 9" key="1">
    <citation type="submission" date="2019-07" db="EMBL/GenBank/DDBJ databases">
        <title>Genomics analysis of Aphanomyces spp. identifies a new class of oomycete effector associated with host adaptation.</title>
        <authorList>
            <person name="Gaulin E."/>
        </authorList>
    </citation>
    <scope>NUCLEOTIDE SEQUENCE [LARGE SCALE GENOMIC DNA]</scope>
    <source>
        <strain evidence="8 9">ATCC 201684</strain>
    </source>
</reference>
<feature type="transmembrane region" description="Helical" evidence="6">
    <location>
        <begin position="386"/>
        <end position="415"/>
    </location>
</feature>
<keyword evidence="4 6" id="KW-0472">Membrane</keyword>
<dbReference type="VEuPathDB" id="FungiDB:AeMF1_003074"/>
<protein>
    <recommendedName>
        <fullName evidence="7">Anoctamin transmembrane domain-containing protein</fullName>
    </recommendedName>
</protein>
<feature type="domain" description="Anoctamin transmembrane" evidence="7">
    <location>
        <begin position="231"/>
        <end position="796"/>
    </location>
</feature>
<name>A0A6G0WW66_9STRA</name>
<feature type="transmembrane region" description="Helical" evidence="6">
    <location>
        <begin position="251"/>
        <end position="270"/>
    </location>
</feature>
<keyword evidence="3 6" id="KW-1133">Transmembrane helix</keyword>
<comment type="subcellular location">
    <subcellularLocation>
        <location evidence="1">Membrane</location>
        <topology evidence="1">Multi-pass membrane protein</topology>
    </subcellularLocation>
</comment>
<evidence type="ECO:0000313" key="8">
    <source>
        <dbReference type="EMBL" id="KAF0731767.1"/>
    </source>
</evidence>